<evidence type="ECO:0000259" key="1">
    <source>
        <dbReference type="Pfam" id="PF14397"/>
    </source>
</evidence>
<protein>
    <recommendedName>
        <fullName evidence="1">Alpha-L-glutamate ligase-related protein ATP-grasp domain-containing protein</fullName>
    </recommendedName>
</protein>
<dbReference type="SUPFAM" id="SSF56059">
    <property type="entry name" value="Glutathione synthetase ATP-binding domain-like"/>
    <property type="match status" value="1"/>
</dbReference>
<name>A0A974WGK5_9BACT</name>
<feature type="domain" description="Alpha-L-glutamate ligase-related protein ATP-grasp" evidence="1">
    <location>
        <begin position="76"/>
        <end position="343"/>
    </location>
</feature>
<evidence type="ECO:0000313" key="3">
    <source>
        <dbReference type="Proteomes" id="UP000662783"/>
    </source>
</evidence>
<dbReference type="AlphaFoldDB" id="A0A974WGK5"/>
<sequence length="361" mass="40982">MSAVINFIKGYYRWAATFSKVVRREAQTLTAMPLTARIKMWCGGFFSAAYYRYEFYKGENKPNEYVSDYQENLRASRINSRSSKVYVDDKIMFPLFFGKFCPVVYNYAFINNGLVIPQTDEFKISDIDDVLHLIKSGQDVVVKPAYGSRGGQVHTISNQSTVGFIWNGQPCSDDELKEELPKLDLNIICPLIKQASYSREFYPRTTNTVRILTMVDPITNQAFIAHAVQRIGTEHSYPVDNFAVGGITCNIDIPSGKIGKGSYIIPTESRKNWYTKHPETGVQIEGVQIPNWEKIKDGIVNLANSVSFLKVIGWDIVVLDNEVGYVMLEGNNAPCYKVHQLHGGFLKDERILKFMKAYKVI</sequence>
<dbReference type="InterPro" id="IPR039523">
    <property type="entry name" value="RimK-rel_E_lig_ATP-grasp"/>
</dbReference>
<dbReference type="EMBL" id="CP070608">
    <property type="protein sequence ID" value="QSE96802.1"/>
    <property type="molecule type" value="Genomic_DNA"/>
</dbReference>
<dbReference type="Proteomes" id="UP000662783">
    <property type="component" value="Chromosome"/>
</dbReference>
<gene>
    <name evidence="2" type="ORF">JR347_14545</name>
</gene>
<evidence type="ECO:0000313" key="2">
    <source>
        <dbReference type="EMBL" id="QSE96802.1"/>
    </source>
</evidence>
<dbReference type="KEGG" id="fuv:JR347_14545"/>
<accession>A0A974WGK5</accession>
<dbReference type="Pfam" id="PF14397">
    <property type="entry name" value="ATPgrasp_ST"/>
    <property type="match status" value="1"/>
</dbReference>
<organism evidence="2 3">
    <name type="scientific">Fulvivirga lutea</name>
    <dbReference type="NCBI Taxonomy" id="2810512"/>
    <lineage>
        <taxon>Bacteria</taxon>
        <taxon>Pseudomonadati</taxon>
        <taxon>Bacteroidota</taxon>
        <taxon>Cytophagia</taxon>
        <taxon>Cytophagales</taxon>
        <taxon>Fulvivirgaceae</taxon>
        <taxon>Fulvivirga</taxon>
    </lineage>
</organism>
<reference evidence="2" key="1">
    <citation type="submission" date="2021-02" db="EMBL/GenBank/DDBJ databases">
        <title>Fulvivirga sp. S481 isolated from sea water.</title>
        <authorList>
            <person name="Bae S.S."/>
            <person name="Baek K."/>
        </authorList>
    </citation>
    <scope>NUCLEOTIDE SEQUENCE</scope>
    <source>
        <strain evidence="2">S481</strain>
    </source>
</reference>
<keyword evidence="3" id="KW-1185">Reference proteome</keyword>
<proteinExistence type="predicted"/>
<dbReference type="RefSeq" id="WP_205721316.1">
    <property type="nucleotide sequence ID" value="NZ_CP070608.1"/>
</dbReference>